<dbReference type="Proteomes" id="UP000319852">
    <property type="component" value="Chromosome"/>
</dbReference>
<keyword evidence="3" id="KW-1185">Reference proteome</keyword>
<accession>A0A517MZQ2</accession>
<name>A0A517MZQ2_9BACT</name>
<dbReference type="AlphaFoldDB" id="A0A517MZQ2"/>
<dbReference type="EMBL" id="CP036263">
    <property type="protein sequence ID" value="QDT00359.1"/>
    <property type="molecule type" value="Genomic_DNA"/>
</dbReference>
<evidence type="ECO:0000313" key="2">
    <source>
        <dbReference type="EMBL" id="QDT00359.1"/>
    </source>
</evidence>
<reference evidence="2 3" key="1">
    <citation type="submission" date="2019-02" db="EMBL/GenBank/DDBJ databases">
        <title>Deep-cultivation of Planctomycetes and their phenomic and genomic characterization uncovers novel biology.</title>
        <authorList>
            <person name="Wiegand S."/>
            <person name="Jogler M."/>
            <person name="Boedeker C."/>
            <person name="Pinto D."/>
            <person name="Vollmers J."/>
            <person name="Rivas-Marin E."/>
            <person name="Kohn T."/>
            <person name="Peeters S.H."/>
            <person name="Heuer A."/>
            <person name="Rast P."/>
            <person name="Oberbeckmann S."/>
            <person name="Bunk B."/>
            <person name="Jeske O."/>
            <person name="Meyerdierks A."/>
            <person name="Storesund J.E."/>
            <person name="Kallscheuer N."/>
            <person name="Luecker S."/>
            <person name="Lage O.M."/>
            <person name="Pohl T."/>
            <person name="Merkel B.J."/>
            <person name="Hornburger P."/>
            <person name="Mueller R.-W."/>
            <person name="Bruemmer F."/>
            <person name="Labrenz M."/>
            <person name="Spormann A.M."/>
            <person name="Op den Camp H."/>
            <person name="Overmann J."/>
            <person name="Amann R."/>
            <person name="Jetten M.S.M."/>
            <person name="Mascher T."/>
            <person name="Medema M.H."/>
            <person name="Devos D.P."/>
            <person name="Kaster A.-K."/>
            <person name="Ovreas L."/>
            <person name="Rohde M."/>
            <person name="Galperin M.Y."/>
            <person name="Jogler C."/>
        </authorList>
    </citation>
    <scope>NUCLEOTIDE SEQUENCE [LARGE SCALE GENOMIC DNA]</scope>
    <source>
        <strain evidence="2 3">HG15A2</strain>
    </source>
</reference>
<dbReference type="KEGG" id="amob:HG15A2_36950"/>
<organism evidence="2 3">
    <name type="scientific">Adhaeretor mobilis</name>
    <dbReference type="NCBI Taxonomy" id="1930276"/>
    <lineage>
        <taxon>Bacteria</taxon>
        <taxon>Pseudomonadati</taxon>
        <taxon>Planctomycetota</taxon>
        <taxon>Planctomycetia</taxon>
        <taxon>Pirellulales</taxon>
        <taxon>Lacipirellulaceae</taxon>
        <taxon>Adhaeretor</taxon>
    </lineage>
</organism>
<sequence>MEQWTEVRRRVLTGELSKRAACREYDISWHTLAKMLTHDEPPGYRQCKPRGKPILEPSTHPPRDLGSR</sequence>
<evidence type="ECO:0008006" key="4">
    <source>
        <dbReference type="Google" id="ProtNLM"/>
    </source>
</evidence>
<dbReference type="OrthoDB" id="261225at2"/>
<feature type="region of interest" description="Disordered" evidence="1">
    <location>
        <begin position="40"/>
        <end position="68"/>
    </location>
</feature>
<evidence type="ECO:0000256" key="1">
    <source>
        <dbReference type="SAM" id="MobiDB-lite"/>
    </source>
</evidence>
<proteinExistence type="predicted"/>
<gene>
    <name evidence="2" type="ORF">HG15A2_36950</name>
</gene>
<protein>
    <recommendedName>
        <fullName evidence="4">Transposase</fullName>
    </recommendedName>
</protein>
<evidence type="ECO:0000313" key="3">
    <source>
        <dbReference type="Proteomes" id="UP000319852"/>
    </source>
</evidence>
<dbReference type="RefSeq" id="WP_145061810.1">
    <property type="nucleotide sequence ID" value="NZ_CP036263.1"/>
</dbReference>